<evidence type="ECO:0000256" key="1">
    <source>
        <dbReference type="SAM" id="MobiDB-lite"/>
    </source>
</evidence>
<protein>
    <submittedName>
        <fullName evidence="2">Uncharacterized protein</fullName>
    </submittedName>
</protein>
<dbReference type="Pfam" id="PF10294">
    <property type="entry name" value="Methyltransf_16"/>
    <property type="match status" value="1"/>
</dbReference>
<dbReference type="Proteomes" id="UP000186817">
    <property type="component" value="Unassembled WGS sequence"/>
</dbReference>
<proteinExistence type="predicted"/>
<dbReference type="EMBL" id="LSRX01000921">
    <property type="protein sequence ID" value="OLP86326.1"/>
    <property type="molecule type" value="Genomic_DNA"/>
</dbReference>
<dbReference type="InterPro" id="IPR029063">
    <property type="entry name" value="SAM-dependent_MTases_sf"/>
</dbReference>
<accession>A0A1Q9CTS5</accession>
<gene>
    <name evidence="2" type="ORF">AK812_SmicGene32562</name>
</gene>
<evidence type="ECO:0000313" key="3">
    <source>
        <dbReference type="Proteomes" id="UP000186817"/>
    </source>
</evidence>
<dbReference type="OrthoDB" id="413520at2759"/>
<dbReference type="InterPro" id="IPR019410">
    <property type="entry name" value="Methyltransf_16"/>
</dbReference>
<feature type="region of interest" description="Disordered" evidence="1">
    <location>
        <begin position="450"/>
        <end position="472"/>
    </location>
</feature>
<reference evidence="2 3" key="1">
    <citation type="submission" date="2016-02" db="EMBL/GenBank/DDBJ databases">
        <title>Genome analysis of coral dinoflagellate symbionts highlights evolutionary adaptations to a symbiotic lifestyle.</title>
        <authorList>
            <person name="Aranda M."/>
            <person name="Li Y."/>
            <person name="Liew Y.J."/>
            <person name="Baumgarten S."/>
            <person name="Simakov O."/>
            <person name="Wilson M."/>
            <person name="Piel J."/>
            <person name="Ashoor H."/>
            <person name="Bougouffa S."/>
            <person name="Bajic V.B."/>
            <person name="Ryu T."/>
            <person name="Ravasi T."/>
            <person name="Bayer T."/>
            <person name="Micklem G."/>
            <person name="Kim H."/>
            <person name="Bhak J."/>
            <person name="Lajeunesse T.C."/>
            <person name="Voolstra C.R."/>
        </authorList>
    </citation>
    <scope>NUCLEOTIDE SEQUENCE [LARGE SCALE GENOMIC DNA]</scope>
    <source>
        <strain evidence="2 3">CCMP2467</strain>
    </source>
</reference>
<sequence>MDVDETHELASRTGAGPLLYHELTSWQSLPVAARHQVLLVELGAGGLRAGGNEGYEAGLRDGLGDSDGAGVSPSLALTVFAAKATAQYNDLGPDPDMESVVAEDKGDGQRPIGNKVRAAVEKAQLTASPEALAECLDRFDVGLVPRLFRLGISQKERVPEILSLVVFLIELLPEIGAEVFRNHLHLLWYLGKTGLPQEEAAVAAALREFWGNLIPAGVLASEDDSWMGFCGAHYVIRFSPEPCAVPAGGAPPPAVLRVAAYGCLGDAVQACRGREDAEKARELLGYPLAGQVVLELGCGVGIAGITAASFASGCILTDVEPTVLEAAALNLRYTGGAASNGRVELLDFRNVEAVHSLALSCGVTVVIAADILYGAVSQQEVAQAVRASLPNGGSALLLMPVHYRPGMDKDSLGQALLAAGLETLSVLEAFAVSASSVGAKAMAAFLSDFKESEESEQEAEAEEAEAEAEEEE</sequence>
<organism evidence="2 3">
    <name type="scientific">Symbiodinium microadriaticum</name>
    <name type="common">Dinoflagellate</name>
    <name type="synonym">Zooxanthella microadriatica</name>
    <dbReference type="NCBI Taxonomy" id="2951"/>
    <lineage>
        <taxon>Eukaryota</taxon>
        <taxon>Sar</taxon>
        <taxon>Alveolata</taxon>
        <taxon>Dinophyceae</taxon>
        <taxon>Suessiales</taxon>
        <taxon>Symbiodiniaceae</taxon>
        <taxon>Symbiodinium</taxon>
    </lineage>
</organism>
<dbReference type="AlphaFoldDB" id="A0A1Q9CTS5"/>
<dbReference type="Gene3D" id="3.40.50.150">
    <property type="entry name" value="Vaccinia Virus protein VP39"/>
    <property type="match status" value="1"/>
</dbReference>
<keyword evidence="3" id="KW-1185">Reference proteome</keyword>
<dbReference type="SUPFAM" id="SSF53335">
    <property type="entry name" value="S-adenosyl-L-methionine-dependent methyltransferases"/>
    <property type="match status" value="1"/>
</dbReference>
<comment type="caution">
    <text evidence="2">The sequence shown here is derived from an EMBL/GenBank/DDBJ whole genome shotgun (WGS) entry which is preliminary data.</text>
</comment>
<name>A0A1Q9CTS5_SYMMI</name>
<feature type="compositionally biased region" description="Acidic residues" evidence="1">
    <location>
        <begin position="451"/>
        <end position="472"/>
    </location>
</feature>
<evidence type="ECO:0000313" key="2">
    <source>
        <dbReference type="EMBL" id="OLP86326.1"/>
    </source>
</evidence>